<dbReference type="RefSeq" id="WP_126979032.1">
    <property type="nucleotide sequence ID" value="NZ_PQSP01000002.1"/>
</dbReference>
<accession>A0A433SEM9</accession>
<dbReference type="OrthoDB" id="9815437at2"/>
<organism evidence="1 2">
    <name type="scientific">Saezia sanguinis</name>
    <dbReference type="NCBI Taxonomy" id="1965230"/>
    <lineage>
        <taxon>Bacteria</taxon>
        <taxon>Pseudomonadati</taxon>
        <taxon>Pseudomonadota</taxon>
        <taxon>Betaproteobacteria</taxon>
        <taxon>Burkholderiales</taxon>
        <taxon>Saeziaceae</taxon>
        <taxon>Saezia</taxon>
    </lineage>
</organism>
<protein>
    <submittedName>
        <fullName evidence="1">Uncharacterized protein</fullName>
    </submittedName>
</protein>
<evidence type="ECO:0000313" key="2">
    <source>
        <dbReference type="Proteomes" id="UP000286947"/>
    </source>
</evidence>
<dbReference type="Proteomes" id="UP000286947">
    <property type="component" value="Unassembled WGS sequence"/>
</dbReference>
<dbReference type="EMBL" id="PQSP01000002">
    <property type="protein sequence ID" value="RUS67182.1"/>
    <property type="molecule type" value="Genomic_DNA"/>
</dbReference>
<comment type="caution">
    <text evidence="1">The sequence shown here is derived from an EMBL/GenBank/DDBJ whole genome shotgun (WGS) entry which is preliminary data.</text>
</comment>
<evidence type="ECO:0000313" key="1">
    <source>
        <dbReference type="EMBL" id="RUS67182.1"/>
    </source>
</evidence>
<reference evidence="1 2" key="1">
    <citation type="submission" date="2018-01" db="EMBL/GenBank/DDBJ databases">
        <title>Saezia sanguinis gen. nov., sp. nov., in the order Burkholderiales isolated from human blood.</title>
        <authorList>
            <person name="Medina-Pascual M.J."/>
            <person name="Valdezate S."/>
            <person name="Monzon S."/>
            <person name="Cuesta I."/>
            <person name="Carrasco G."/>
            <person name="Villalon P."/>
            <person name="Saez-Nieto J.A."/>
        </authorList>
    </citation>
    <scope>NUCLEOTIDE SEQUENCE [LARGE SCALE GENOMIC DNA]</scope>
    <source>
        <strain evidence="1 2">CNM695-12</strain>
    </source>
</reference>
<sequence>MITRTDFKPWILEALQSLGCKGYPKDVAKYIWEKKKHILQNSGDILYTWQYDTRWAALALRKEGKLKAVDGRKDLPWEIA</sequence>
<name>A0A433SEM9_9BURK</name>
<keyword evidence="2" id="KW-1185">Reference proteome</keyword>
<dbReference type="AlphaFoldDB" id="A0A433SEM9"/>
<gene>
    <name evidence="1" type="ORF">CUZ56_01123</name>
</gene>
<proteinExistence type="predicted"/>